<sequence>MSHIVQIQTEVRDPVAVTSACHRLKLSEPVQDTFKLFSSEATGLGVELPEWRYPVVCNTASGQLQYDNFEGRWGDRSHLNQFLQVYAVEKTRIEARRKGHTVTEQAQADGSIKLTVQVGGAE</sequence>
<dbReference type="RefSeq" id="WP_145176154.1">
    <property type="nucleotide sequence ID" value="NZ_CP037422.1"/>
</dbReference>
<organism evidence="1 2">
    <name type="scientific">Gimesia aquarii</name>
    <dbReference type="NCBI Taxonomy" id="2527964"/>
    <lineage>
        <taxon>Bacteria</taxon>
        <taxon>Pseudomonadati</taxon>
        <taxon>Planctomycetota</taxon>
        <taxon>Planctomycetia</taxon>
        <taxon>Planctomycetales</taxon>
        <taxon>Planctomycetaceae</taxon>
        <taxon>Gimesia</taxon>
    </lineage>
</organism>
<accession>A0A517WWQ3</accession>
<dbReference type="Proteomes" id="UP000318384">
    <property type="component" value="Chromosome"/>
</dbReference>
<evidence type="ECO:0000313" key="2">
    <source>
        <dbReference type="Proteomes" id="UP000318384"/>
    </source>
</evidence>
<gene>
    <name evidence="1" type="ORF">V202x_30080</name>
</gene>
<keyword evidence="2" id="KW-1185">Reference proteome</keyword>
<dbReference type="EMBL" id="CP037422">
    <property type="protein sequence ID" value="QDU09632.1"/>
    <property type="molecule type" value="Genomic_DNA"/>
</dbReference>
<protein>
    <recommendedName>
        <fullName evidence="3">DUF1257 domain-containing protein</fullName>
    </recommendedName>
</protein>
<dbReference type="AlphaFoldDB" id="A0A517WWQ3"/>
<proteinExistence type="predicted"/>
<name>A0A517WWQ3_9PLAN</name>
<evidence type="ECO:0000313" key="1">
    <source>
        <dbReference type="EMBL" id="QDU09632.1"/>
    </source>
</evidence>
<reference evidence="1 2" key="1">
    <citation type="submission" date="2019-03" db="EMBL/GenBank/DDBJ databases">
        <title>Deep-cultivation of Planctomycetes and their phenomic and genomic characterization uncovers novel biology.</title>
        <authorList>
            <person name="Wiegand S."/>
            <person name="Jogler M."/>
            <person name="Boedeker C."/>
            <person name="Pinto D."/>
            <person name="Vollmers J."/>
            <person name="Rivas-Marin E."/>
            <person name="Kohn T."/>
            <person name="Peeters S.H."/>
            <person name="Heuer A."/>
            <person name="Rast P."/>
            <person name="Oberbeckmann S."/>
            <person name="Bunk B."/>
            <person name="Jeske O."/>
            <person name="Meyerdierks A."/>
            <person name="Storesund J.E."/>
            <person name="Kallscheuer N."/>
            <person name="Luecker S."/>
            <person name="Lage O.M."/>
            <person name="Pohl T."/>
            <person name="Merkel B.J."/>
            <person name="Hornburger P."/>
            <person name="Mueller R.-W."/>
            <person name="Bruemmer F."/>
            <person name="Labrenz M."/>
            <person name="Spormann A.M."/>
            <person name="Op den Camp H."/>
            <person name="Overmann J."/>
            <person name="Amann R."/>
            <person name="Jetten M.S.M."/>
            <person name="Mascher T."/>
            <person name="Medema M.H."/>
            <person name="Devos D.P."/>
            <person name="Kaster A.-K."/>
            <person name="Ovreas L."/>
            <person name="Rohde M."/>
            <person name="Galperin M.Y."/>
            <person name="Jogler C."/>
        </authorList>
    </citation>
    <scope>NUCLEOTIDE SEQUENCE [LARGE SCALE GENOMIC DNA]</scope>
    <source>
        <strain evidence="1 2">V202</strain>
    </source>
</reference>
<dbReference type="OrthoDB" id="274993at2"/>
<evidence type="ECO:0008006" key="3">
    <source>
        <dbReference type="Google" id="ProtNLM"/>
    </source>
</evidence>